<evidence type="ECO:0000313" key="2">
    <source>
        <dbReference type="Proteomes" id="UP000075604"/>
    </source>
</evidence>
<gene>
    <name evidence="1" type="ORF">BE04_49820</name>
</gene>
<organism evidence="1 2">
    <name type="scientific">Sorangium cellulosum</name>
    <name type="common">Polyangium cellulosum</name>
    <dbReference type="NCBI Taxonomy" id="56"/>
    <lineage>
        <taxon>Bacteria</taxon>
        <taxon>Pseudomonadati</taxon>
        <taxon>Myxococcota</taxon>
        <taxon>Polyangia</taxon>
        <taxon>Polyangiales</taxon>
        <taxon>Polyangiaceae</taxon>
        <taxon>Sorangium</taxon>
    </lineage>
</organism>
<dbReference type="Proteomes" id="UP000075604">
    <property type="component" value="Unassembled WGS sequence"/>
</dbReference>
<evidence type="ECO:0000313" key="1">
    <source>
        <dbReference type="EMBL" id="KYF60214.1"/>
    </source>
</evidence>
<dbReference type="AlphaFoldDB" id="A0A150PWX9"/>
<dbReference type="EMBL" id="JELX01001020">
    <property type="protein sequence ID" value="KYF60214.1"/>
    <property type="molecule type" value="Genomic_DNA"/>
</dbReference>
<proteinExistence type="predicted"/>
<comment type="caution">
    <text evidence="1">The sequence shown here is derived from an EMBL/GenBank/DDBJ whole genome shotgun (WGS) entry which is preliminary data.</text>
</comment>
<reference evidence="1 2" key="1">
    <citation type="submission" date="2014-02" db="EMBL/GenBank/DDBJ databases">
        <title>The small core and large imbalanced accessory genome model reveals a collaborative survival strategy of Sorangium cellulosum strains in nature.</title>
        <authorList>
            <person name="Han K."/>
            <person name="Peng R."/>
            <person name="Blom J."/>
            <person name="Li Y.-Z."/>
        </authorList>
    </citation>
    <scope>NUCLEOTIDE SEQUENCE [LARGE SCALE GENOMIC DNA]</scope>
    <source>
        <strain evidence="1 2">So0157-18</strain>
    </source>
</reference>
<protein>
    <submittedName>
        <fullName evidence="1">Uncharacterized protein</fullName>
    </submittedName>
</protein>
<sequence>MRVARGLHGPVPCSDPKGTVAGACGRALRRVTSERWRPATVWRSCAAKERRSVDAGRAERVAGPLHAYDVRLSRDSIAVDPRGRGRVAQALRGHRGGADYDDLNDP</sequence>
<accession>A0A150PWX9</accession>
<name>A0A150PWX9_SORCE</name>